<comment type="caution">
    <text evidence="1">The sequence shown here is derived from an EMBL/GenBank/DDBJ whole genome shotgun (WGS) entry which is preliminary data.</text>
</comment>
<evidence type="ECO:0000313" key="2">
    <source>
        <dbReference type="Proteomes" id="UP001170683"/>
    </source>
</evidence>
<name>A0ABT9D3U1_9MOLU</name>
<sequence length="190" mass="21626">MFVLMIIGLLTFIFLKPINTSFMFTDSKENLTSGDISSEVSRANMDNEKSVPLEEKNNHDLDYVSVKDYNSEILEDLSNSEIASIIGKSETPSEVLSSLTNADTKEETIQTNVIKSSKPKFKIRSFFKPFRNIRTNLKKLNKFNSRNNLVNHNLDFEPDYATITKNKNLDKMTNLSAINFCEVIETPKAI</sequence>
<proteinExistence type="predicted"/>
<dbReference type="RefSeq" id="WP_304514299.1">
    <property type="nucleotide sequence ID" value="NZ_JAOSIQ010000008.1"/>
</dbReference>
<gene>
    <name evidence="1" type="ORF">OC701_01250</name>
</gene>
<dbReference type="Proteomes" id="UP001170683">
    <property type="component" value="Unassembled WGS sequence"/>
</dbReference>
<evidence type="ECO:0008006" key="3">
    <source>
        <dbReference type="Google" id="ProtNLM"/>
    </source>
</evidence>
<accession>A0ABT9D3U1</accession>
<organism evidence="1 2">
    <name type="scientific">Candidatus Phytoplasma bonamiae</name>
    <dbReference type="NCBI Taxonomy" id="2982626"/>
    <lineage>
        <taxon>Bacteria</taxon>
        <taxon>Bacillati</taxon>
        <taxon>Mycoplasmatota</taxon>
        <taxon>Mollicutes</taxon>
        <taxon>Acholeplasmatales</taxon>
        <taxon>Acholeplasmataceae</taxon>
        <taxon>Candidatus Phytoplasma</taxon>
        <taxon>16SrII (Peanut WB group)</taxon>
    </lineage>
</organism>
<dbReference type="EMBL" id="JAOSIQ010000008">
    <property type="protein sequence ID" value="MDO8064097.1"/>
    <property type="molecule type" value="Genomic_DNA"/>
</dbReference>
<reference evidence="1 2" key="1">
    <citation type="journal article" date="2023" name="Int. J. Syst. Evol. Microbiol.">
        <title>The observation of taxonomic boundaries for the 16SrII and 16SrXXV phytoplasmas using genome-based delimitation.</title>
        <authorList>
            <person name="Rodrigues Jardim B."/>
            <person name="Tran-Nguyen L.T.T."/>
            <person name="Gambley C."/>
            <person name="Al-Sadi A.M."/>
            <person name="Al-Subhi A.M."/>
            <person name="Foissac X."/>
            <person name="Salar P."/>
            <person name="Cai H."/>
            <person name="Yang J.Y."/>
            <person name="Davis R."/>
            <person name="Jones L."/>
            <person name="Rodoni B."/>
            <person name="Constable F.E."/>
        </authorList>
    </citation>
    <scope>NUCLEOTIDE SEQUENCE [LARGE SCALE GENOMIC DNA]</scope>
    <source>
        <strain evidence="1">BAWM-225</strain>
    </source>
</reference>
<evidence type="ECO:0000313" key="1">
    <source>
        <dbReference type="EMBL" id="MDO8064097.1"/>
    </source>
</evidence>
<keyword evidence="2" id="KW-1185">Reference proteome</keyword>
<protein>
    <recommendedName>
        <fullName evidence="3">Effector</fullName>
    </recommendedName>
</protein>